<dbReference type="PROSITE" id="PS00472">
    <property type="entry name" value="SMALL_CYTOKINES_CC"/>
    <property type="match status" value="1"/>
</dbReference>
<feature type="chain" id="PRO_5017099535" description="C-C motif chemokine" evidence="4">
    <location>
        <begin position="23"/>
        <end position="126"/>
    </location>
</feature>
<dbReference type="GO" id="GO:0008009">
    <property type="term" value="F:chemokine activity"/>
    <property type="evidence" value="ECO:0007669"/>
    <property type="project" value="InterPro"/>
</dbReference>
<dbReference type="Ensembl" id="ENSPKIT00000017418.1">
    <property type="protein sequence ID" value="ENSPKIP00000036471.1"/>
    <property type="gene ID" value="ENSPKIG00000015023.1"/>
</dbReference>
<dbReference type="Pfam" id="PF00048">
    <property type="entry name" value="IL8"/>
    <property type="match status" value="1"/>
</dbReference>
<reference evidence="6" key="2">
    <citation type="submission" date="2025-09" db="UniProtKB">
        <authorList>
            <consortium name="Ensembl"/>
        </authorList>
    </citation>
    <scope>IDENTIFICATION</scope>
</reference>
<comment type="subcellular location">
    <subcellularLocation>
        <location evidence="4">Secreted</location>
    </subcellularLocation>
</comment>
<dbReference type="PANTHER" id="PTHR12015">
    <property type="entry name" value="SMALL INDUCIBLE CYTOKINE A"/>
    <property type="match status" value="1"/>
</dbReference>
<reference evidence="6" key="1">
    <citation type="submission" date="2025-08" db="UniProtKB">
        <authorList>
            <consortium name="Ensembl"/>
        </authorList>
    </citation>
    <scope>IDENTIFICATION</scope>
</reference>
<dbReference type="SMART" id="SM00199">
    <property type="entry name" value="SCY"/>
    <property type="match status" value="1"/>
</dbReference>
<dbReference type="GO" id="GO:0006955">
    <property type="term" value="P:immune response"/>
    <property type="evidence" value="ECO:0007669"/>
    <property type="project" value="InterPro"/>
</dbReference>
<dbReference type="Proteomes" id="UP000261540">
    <property type="component" value="Unplaced"/>
</dbReference>
<dbReference type="InterPro" id="IPR000827">
    <property type="entry name" value="Chemokine_CC_CS"/>
</dbReference>
<proteinExistence type="inferred from homology"/>
<dbReference type="InterPro" id="IPR039809">
    <property type="entry name" value="Chemokine_b/g/d"/>
</dbReference>
<dbReference type="InterPro" id="IPR036048">
    <property type="entry name" value="Interleukin_8-like_sf"/>
</dbReference>
<keyword evidence="4" id="KW-0145">Chemotaxis</keyword>
<dbReference type="STRING" id="1676925.ENSPKIP00000036471"/>
<sequence length="126" mass="14306">MTSRCIPAIFLWICVLFSFCMGKLHLLCYYIMTQAGLANDCCLSVGKKEIAFSFLTGYEIQDIAKGCAINAVVLITRKGLKLCVAATDEWVKKVVARIDKETERFLQSIRTYTLILDRQCGKFMQF</sequence>
<feature type="domain" description="Chemokine interleukin-8-like" evidence="5">
    <location>
        <begin position="38"/>
        <end position="98"/>
    </location>
</feature>
<organism evidence="6 7">
    <name type="scientific">Paramormyrops kingsleyae</name>
    <dbReference type="NCBI Taxonomy" id="1676925"/>
    <lineage>
        <taxon>Eukaryota</taxon>
        <taxon>Metazoa</taxon>
        <taxon>Chordata</taxon>
        <taxon>Craniata</taxon>
        <taxon>Vertebrata</taxon>
        <taxon>Euteleostomi</taxon>
        <taxon>Actinopterygii</taxon>
        <taxon>Neopterygii</taxon>
        <taxon>Teleostei</taxon>
        <taxon>Osteoglossocephala</taxon>
        <taxon>Osteoglossomorpha</taxon>
        <taxon>Osteoglossiformes</taxon>
        <taxon>Mormyridae</taxon>
        <taxon>Paramormyrops</taxon>
    </lineage>
</organism>
<evidence type="ECO:0000313" key="6">
    <source>
        <dbReference type="Ensembl" id="ENSPKIP00000036471.1"/>
    </source>
</evidence>
<protein>
    <recommendedName>
        <fullName evidence="4">C-C motif chemokine</fullName>
    </recommendedName>
</protein>
<evidence type="ECO:0000313" key="7">
    <source>
        <dbReference type="Proteomes" id="UP000261540"/>
    </source>
</evidence>
<keyword evidence="2 4" id="KW-0202">Cytokine</keyword>
<dbReference type="Gene3D" id="2.40.50.40">
    <property type="match status" value="1"/>
</dbReference>
<dbReference type="InterPro" id="IPR001811">
    <property type="entry name" value="Chemokine_IL8-like_dom"/>
</dbReference>
<evidence type="ECO:0000259" key="5">
    <source>
        <dbReference type="SMART" id="SM00199"/>
    </source>
</evidence>
<dbReference type="PANTHER" id="PTHR12015:SF108">
    <property type="entry name" value="C-C MOTIF CHEMOKINE 20"/>
    <property type="match status" value="1"/>
</dbReference>
<keyword evidence="4" id="KW-0964">Secreted</keyword>
<accession>A0A3B3T2A1</accession>
<keyword evidence="3" id="KW-1015">Disulfide bond</keyword>
<feature type="signal peptide" evidence="4">
    <location>
        <begin position="1"/>
        <end position="22"/>
    </location>
</feature>
<comment type="similarity">
    <text evidence="1 4">Belongs to the intercrine beta (chemokine CC) family.</text>
</comment>
<evidence type="ECO:0000256" key="1">
    <source>
        <dbReference type="ARBA" id="ARBA00010868"/>
    </source>
</evidence>
<keyword evidence="7" id="KW-1185">Reference proteome</keyword>
<dbReference type="GO" id="GO:0005615">
    <property type="term" value="C:extracellular space"/>
    <property type="evidence" value="ECO:0007669"/>
    <property type="project" value="UniProtKB-KW"/>
</dbReference>
<dbReference type="SUPFAM" id="SSF54117">
    <property type="entry name" value="Interleukin 8-like chemokines"/>
    <property type="match status" value="1"/>
</dbReference>
<evidence type="ECO:0000256" key="4">
    <source>
        <dbReference type="RuleBase" id="RU361150"/>
    </source>
</evidence>
<dbReference type="AlphaFoldDB" id="A0A3B3T2A1"/>
<evidence type="ECO:0000256" key="2">
    <source>
        <dbReference type="ARBA" id="ARBA00022514"/>
    </source>
</evidence>
<keyword evidence="4" id="KW-0732">Signal</keyword>
<name>A0A3B3T2A1_9TELE</name>
<evidence type="ECO:0000256" key="3">
    <source>
        <dbReference type="ARBA" id="ARBA00023157"/>
    </source>
</evidence>